<comment type="function">
    <text evidence="11">Catalyzes the transfer of galactose onto proteins or lipids.</text>
</comment>
<keyword evidence="9 11" id="KW-0472">Membrane</keyword>
<keyword evidence="10 11" id="KW-0325">Glycoprotein</keyword>
<keyword evidence="7 11" id="KW-0735">Signal-anchor</keyword>
<dbReference type="InterPro" id="IPR029044">
    <property type="entry name" value="Nucleotide-diphossugar_trans"/>
</dbReference>
<name>A0A226EPK1_FOLCA</name>
<keyword evidence="8 11" id="KW-1133">Transmembrane helix</keyword>
<dbReference type="GO" id="GO:0005975">
    <property type="term" value="P:carbohydrate metabolic process"/>
    <property type="evidence" value="ECO:0007669"/>
    <property type="project" value="InterPro"/>
</dbReference>
<protein>
    <recommendedName>
        <fullName evidence="11">Beta-1,4-N-acetylgalactosaminyltransferase</fullName>
        <ecNumber evidence="11">2.4.1.-</ecNumber>
    </recommendedName>
    <alternativeName>
        <fullName evidence="11">Beta-4-GalNAcT</fullName>
    </alternativeName>
</protein>
<evidence type="ECO:0000256" key="9">
    <source>
        <dbReference type="ARBA" id="ARBA00023136"/>
    </source>
</evidence>
<comment type="cofactor">
    <cofactor evidence="11">
        <name>Mn(2+)</name>
        <dbReference type="ChEBI" id="CHEBI:29035"/>
    </cofactor>
</comment>
<keyword evidence="4 11" id="KW-0328">Glycosyltransferase</keyword>
<organism evidence="15 16">
    <name type="scientific">Folsomia candida</name>
    <name type="common">Springtail</name>
    <dbReference type="NCBI Taxonomy" id="158441"/>
    <lineage>
        <taxon>Eukaryota</taxon>
        <taxon>Metazoa</taxon>
        <taxon>Ecdysozoa</taxon>
        <taxon>Arthropoda</taxon>
        <taxon>Hexapoda</taxon>
        <taxon>Collembola</taxon>
        <taxon>Entomobryomorpha</taxon>
        <taxon>Isotomoidea</taxon>
        <taxon>Isotomidae</taxon>
        <taxon>Proisotominae</taxon>
        <taxon>Folsomia</taxon>
    </lineage>
</organism>
<evidence type="ECO:0000256" key="11">
    <source>
        <dbReference type="RuleBase" id="RU368121"/>
    </source>
</evidence>
<evidence type="ECO:0000256" key="3">
    <source>
        <dbReference type="ARBA" id="ARBA00005735"/>
    </source>
</evidence>
<dbReference type="OMA" id="ADIEYQC"/>
<evidence type="ECO:0000256" key="5">
    <source>
        <dbReference type="ARBA" id="ARBA00022679"/>
    </source>
</evidence>
<feature type="domain" description="Galactosyltransferase N-terminal" evidence="14">
    <location>
        <begin position="263"/>
        <end position="309"/>
    </location>
</feature>
<evidence type="ECO:0000256" key="2">
    <source>
        <dbReference type="ARBA" id="ARBA00004922"/>
    </source>
</evidence>
<feature type="domain" description="Galactosyltransferase C-terminal" evidence="13">
    <location>
        <begin position="313"/>
        <end position="390"/>
    </location>
</feature>
<dbReference type="GO" id="GO:0005794">
    <property type="term" value="C:Golgi apparatus"/>
    <property type="evidence" value="ECO:0007669"/>
    <property type="project" value="TreeGrafter"/>
</dbReference>
<accession>A0A226EPK1</accession>
<sequence>MATRSQLYKIIAIVILFLVFLQYLYLFPVKLNLGFTSSNHIFTPSSLQGQISSDFTTYEKSLFNLKTGPFNNKKRSPDEGGSTEMISQGANSANNNDAKEPSSNHSRLNLVSILHFPDRNSNLSSTPPSSPPPPPIRISSISSSLLLASAKPASKSQHNNNYYNNTSSNYNTVNERPKNSSFSFLSENPPPVLPTTNSPLPFCPTEPPTLLGYMKVALSQPPSLADIGRLHSDISLGGHYKPPNCTSKDKVALVVPFRDREGTKDEPFNRAMLFNVGFQEANKRGNFDCFIFHDVDLIPENDYNMYNCPVQPRHMSVAVDKMGYKLPYRNLFGGISALTKEHFRKVNGFSNSFWGWGAEDDDMAGRIAYNGLYISRPAPNIARYKMLKHKQQKLNTQRYRVLQKGKTRFRSDGLNNLKYTVEQVVLENTYTLVRVQLAKP</sequence>
<proteinExistence type="inferred from homology"/>
<dbReference type="InterPro" id="IPR003859">
    <property type="entry name" value="Galactosyl_T"/>
</dbReference>
<dbReference type="EC" id="2.4.1.-" evidence="11"/>
<dbReference type="Pfam" id="PF02709">
    <property type="entry name" value="Glyco_transf_7C"/>
    <property type="match status" value="1"/>
</dbReference>
<dbReference type="PANTHER" id="PTHR19300">
    <property type="entry name" value="BETA-1,4-GALACTOSYLTRANSFERASE"/>
    <property type="match status" value="1"/>
</dbReference>
<feature type="transmembrane region" description="Helical" evidence="11">
    <location>
        <begin position="7"/>
        <end position="27"/>
    </location>
</feature>
<dbReference type="InterPro" id="IPR027791">
    <property type="entry name" value="Galactosyl_T_C"/>
</dbReference>
<evidence type="ECO:0000256" key="8">
    <source>
        <dbReference type="ARBA" id="ARBA00022989"/>
    </source>
</evidence>
<dbReference type="GO" id="GO:0046872">
    <property type="term" value="F:metal ion binding"/>
    <property type="evidence" value="ECO:0007669"/>
    <property type="project" value="UniProtKB-UniRule"/>
</dbReference>
<keyword evidence="5 11" id="KW-0808">Transferase</keyword>
<keyword evidence="16" id="KW-1185">Reference proteome</keyword>
<evidence type="ECO:0000256" key="4">
    <source>
        <dbReference type="ARBA" id="ARBA00022676"/>
    </source>
</evidence>
<evidence type="ECO:0000259" key="13">
    <source>
        <dbReference type="Pfam" id="PF02709"/>
    </source>
</evidence>
<keyword evidence="11" id="KW-0464">Manganese</keyword>
<comment type="caution">
    <text evidence="15">The sequence shown here is derived from an EMBL/GenBank/DDBJ whole genome shotgun (WGS) entry which is preliminary data.</text>
</comment>
<evidence type="ECO:0000313" key="16">
    <source>
        <dbReference type="Proteomes" id="UP000198287"/>
    </source>
</evidence>
<dbReference type="Proteomes" id="UP000198287">
    <property type="component" value="Unassembled WGS sequence"/>
</dbReference>
<dbReference type="UniPathway" id="UPA00378"/>
<evidence type="ECO:0000256" key="12">
    <source>
        <dbReference type="SAM" id="MobiDB-lite"/>
    </source>
</evidence>
<comment type="subcellular location">
    <subcellularLocation>
        <location evidence="1 11">Membrane</location>
        <topology evidence="1 11">Single-pass type II membrane protein</topology>
    </subcellularLocation>
</comment>
<reference evidence="15 16" key="1">
    <citation type="submission" date="2015-12" db="EMBL/GenBank/DDBJ databases">
        <title>The genome of Folsomia candida.</title>
        <authorList>
            <person name="Faddeeva A."/>
            <person name="Derks M.F."/>
            <person name="Anvar Y."/>
            <person name="Smit S."/>
            <person name="Van Straalen N."/>
            <person name="Roelofs D."/>
        </authorList>
    </citation>
    <scope>NUCLEOTIDE SEQUENCE [LARGE SCALE GENOMIC DNA]</scope>
    <source>
        <strain evidence="15 16">VU population</strain>
        <tissue evidence="15">Whole body</tissue>
    </source>
</reference>
<dbReference type="AlphaFoldDB" id="A0A226EPK1"/>
<dbReference type="InterPro" id="IPR027995">
    <property type="entry name" value="Galactosyl_T_N"/>
</dbReference>
<dbReference type="SUPFAM" id="SSF53448">
    <property type="entry name" value="Nucleotide-diphospho-sugar transferases"/>
    <property type="match status" value="1"/>
</dbReference>
<dbReference type="PANTHER" id="PTHR19300:SF57">
    <property type="entry name" value="BETA-1,4-N-ACETYLGALACTOSAMINYLTRANSFERASE"/>
    <property type="match status" value="1"/>
</dbReference>
<dbReference type="EMBL" id="LNIX01000002">
    <property type="protein sequence ID" value="OXA59077.1"/>
    <property type="molecule type" value="Genomic_DNA"/>
</dbReference>
<dbReference type="STRING" id="158441.A0A226EPK1"/>
<evidence type="ECO:0000256" key="7">
    <source>
        <dbReference type="ARBA" id="ARBA00022968"/>
    </source>
</evidence>
<dbReference type="CDD" id="cd00899">
    <property type="entry name" value="b4GalT"/>
    <property type="match status" value="1"/>
</dbReference>
<feature type="compositionally biased region" description="Polar residues" evidence="12">
    <location>
        <begin position="84"/>
        <end position="96"/>
    </location>
</feature>
<dbReference type="GO" id="GO:0008378">
    <property type="term" value="F:galactosyltransferase activity"/>
    <property type="evidence" value="ECO:0007669"/>
    <property type="project" value="TreeGrafter"/>
</dbReference>
<evidence type="ECO:0000313" key="15">
    <source>
        <dbReference type="EMBL" id="OXA59077.1"/>
    </source>
</evidence>
<feature type="compositionally biased region" description="Low complexity" evidence="12">
    <location>
        <begin position="137"/>
        <end position="172"/>
    </location>
</feature>
<dbReference type="PRINTS" id="PR02050">
    <property type="entry name" value="B14GALTRFASE"/>
</dbReference>
<gene>
    <name evidence="15" type="ORF">Fcan01_04612</name>
</gene>
<dbReference type="OrthoDB" id="10038994at2759"/>
<dbReference type="GO" id="GO:0016020">
    <property type="term" value="C:membrane"/>
    <property type="evidence" value="ECO:0007669"/>
    <property type="project" value="UniProtKB-SubCell"/>
</dbReference>
<keyword evidence="11" id="KW-0479">Metal-binding</keyword>
<feature type="domain" description="Galactosyltransferase N-terminal" evidence="14">
    <location>
        <begin position="203"/>
        <end position="261"/>
    </location>
</feature>
<dbReference type="Gene3D" id="3.90.550.10">
    <property type="entry name" value="Spore Coat Polysaccharide Biosynthesis Protein SpsA, Chain A"/>
    <property type="match status" value="1"/>
</dbReference>
<evidence type="ECO:0000256" key="1">
    <source>
        <dbReference type="ARBA" id="ARBA00004606"/>
    </source>
</evidence>
<evidence type="ECO:0000256" key="10">
    <source>
        <dbReference type="ARBA" id="ARBA00023180"/>
    </source>
</evidence>
<keyword evidence="6 11" id="KW-0812">Transmembrane</keyword>
<evidence type="ECO:0000256" key="6">
    <source>
        <dbReference type="ARBA" id="ARBA00022692"/>
    </source>
</evidence>
<feature type="region of interest" description="Disordered" evidence="12">
    <location>
        <begin position="68"/>
        <end position="104"/>
    </location>
</feature>
<comment type="similarity">
    <text evidence="3 11">Belongs to the glycosyltransferase 7 family.</text>
</comment>
<evidence type="ECO:0000259" key="14">
    <source>
        <dbReference type="Pfam" id="PF13733"/>
    </source>
</evidence>
<feature type="region of interest" description="Disordered" evidence="12">
    <location>
        <begin position="119"/>
        <end position="181"/>
    </location>
</feature>
<dbReference type="Pfam" id="PF13733">
    <property type="entry name" value="Glyco_transf_7N"/>
    <property type="match status" value="2"/>
</dbReference>
<comment type="pathway">
    <text evidence="2 11">Protein modification; protein glycosylation.</text>
</comment>